<dbReference type="GO" id="GO:0016651">
    <property type="term" value="F:oxidoreductase activity, acting on NAD(P)H"/>
    <property type="evidence" value="ECO:0007669"/>
    <property type="project" value="InterPro"/>
</dbReference>
<dbReference type="Gene3D" id="3.40.50.720">
    <property type="entry name" value="NAD(P)-binding Rossmann-like Domain"/>
    <property type="match status" value="1"/>
</dbReference>
<dbReference type="InterPro" id="IPR011032">
    <property type="entry name" value="GroES-like_sf"/>
</dbReference>
<evidence type="ECO:0000313" key="5">
    <source>
        <dbReference type="EMBL" id="KAK3676723.1"/>
    </source>
</evidence>
<comment type="similarity">
    <text evidence="1">Belongs to the zinc-containing alcohol dehydrogenase family.</text>
</comment>
<comment type="subunit">
    <text evidence="2">Monomer.</text>
</comment>
<organism evidence="5 6">
    <name type="scientific">Recurvomyces mirabilis</name>
    <dbReference type="NCBI Taxonomy" id="574656"/>
    <lineage>
        <taxon>Eukaryota</taxon>
        <taxon>Fungi</taxon>
        <taxon>Dikarya</taxon>
        <taxon>Ascomycota</taxon>
        <taxon>Pezizomycotina</taxon>
        <taxon>Dothideomycetes</taxon>
        <taxon>Dothideomycetidae</taxon>
        <taxon>Mycosphaerellales</taxon>
        <taxon>Teratosphaeriaceae</taxon>
        <taxon>Recurvomyces</taxon>
    </lineage>
</organism>
<sequence length="399" mass="43816">MECQGQTLPKQNLLISIFAYSTTRPLAVQHEPTKILRHLTMINQNYGLIRQGEGNAVLKAIPIPKLKDDYILVRTVAIALNPTDWTTLDAKGDDGTLVGCDYAGIVEEVGEAVVKQFKKGDRVMGIGHGGNDANPETGAFARYIVVKGDIQIRIPDDVSFETAATAGVGLLTTGYGLYKILDLPWPEVSRGLSEESILVFGGSTSTGSIAIQFAKLSGYRVLTTCSPRHFDMVKERGADMVYDYRDPQVGEKINAETNNSLTKIFDTVAIESTAEACATAFGAQGGLYCNLLGAECPRKDVKSEFFLGYSMSGQEYIFEGDSYPAQPKDFVFAKRWVESAERLWEQGKWKCHPEKLLPGGLQGAVQGMQAMREGKGPSGEKWVYRADETEWPNMNDDKL</sequence>
<dbReference type="AlphaFoldDB" id="A0AAE0WRY3"/>
<dbReference type="InterPro" id="IPR013149">
    <property type="entry name" value="ADH-like_C"/>
</dbReference>
<comment type="caution">
    <text evidence="5">The sequence shown here is derived from an EMBL/GenBank/DDBJ whole genome shotgun (WGS) entry which is preliminary data.</text>
</comment>
<name>A0AAE0WRY3_9PEZI</name>
<evidence type="ECO:0000259" key="4">
    <source>
        <dbReference type="SMART" id="SM00829"/>
    </source>
</evidence>
<dbReference type="InterPro" id="IPR013154">
    <property type="entry name" value="ADH-like_N"/>
</dbReference>
<feature type="domain" description="Enoyl reductase (ER)" evidence="4">
    <location>
        <begin position="52"/>
        <end position="376"/>
    </location>
</feature>
<dbReference type="InterPro" id="IPR020843">
    <property type="entry name" value="ER"/>
</dbReference>
<evidence type="ECO:0000313" key="6">
    <source>
        <dbReference type="Proteomes" id="UP001274830"/>
    </source>
</evidence>
<dbReference type="PANTHER" id="PTHR45348:SF2">
    <property type="entry name" value="ZINC-TYPE ALCOHOL DEHYDROGENASE-LIKE PROTEIN C2E1P3.01"/>
    <property type="match status" value="1"/>
</dbReference>
<reference evidence="5" key="1">
    <citation type="submission" date="2023-07" db="EMBL/GenBank/DDBJ databases">
        <title>Black Yeasts Isolated from many extreme environments.</title>
        <authorList>
            <person name="Coleine C."/>
            <person name="Stajich J.E."/>
            <person name="Selbmann L."/>
        </authorList>
    </citation>
    <scope>NUCLEOTIDE SEQUENCE</scope>
    <source>
        <strain evidence="5">CCFEE 5485</strain>
    </source>
</reference>
<dbReference type="PANTHER" id="PTHR45348">
    <property type="entry name" value="HYPOTHETICAL OXIDOREDUCTASE (EUROFUNG)"/>
    <property type="match status" value="1"/>
</dbReference>
<dbReference type="SUPFAM" id="SSF51735">
    <property type="entry name" value="NAD(P)-binding Rossmann-fold domains"/>
    <property type="match status" value="1"/>
</dbReference>
<gene>
    <name evidence="5" type="ORF">LTR78_003500</name>
</gene>
<dbReference type="Gene3D" id="3.90.180.10">
    <property type="entry name" value="Medium-chain alcohol dehydrogenases, catalytic domain"/>
    <property type="match status" value="1"/>
</dbReference>
<proteinExistence type="inferred from homology"/>
<dbReference type="InterPro" id="IPR036291">
    <property type="entry name" value="NAD(P)-bd_dom_sf"/>
</dbReference>
<evidence type="ECO:0000256" key="3">
    <source>
        <dbReference type="ARBA" id="ARBA00023002"/>
    </source>
</evidence>
<dbReference type="Pfam" id="PF08240">
    <property type="entry name" value="ADH_N"/>
    <property type="match status" value="1"/>
</dbReference>
<dbReference type="Pfam" id="PF00107">
    <property type="entry name" value="ADH_zinc_N"/>
    <property type="match status" value="1"/>
</dbReference>
<dbReference type="SUPFAM" id="SSF50129">
    <property type="entry name" value="GroES-like"/>
    <property type="match status" value="1"/>
</dbReference>
<keyword evidence="6" id="KW-1185">Reference proteome</keyword>
<dbReference type="SMART" id="SM00829">
    <property type="entry name" value="PKS_ER"/>
    <property type="match status" value="1"/>
</dbReference>
<accession>A0AAE0WRY3</accession>
<protein>
    <recommendedName>
        <fullName evidence="4">Enoyl reductase (ER) domain-containing protein</fullName>
    </recommendedName>
</protein>
<dbReference type="EMBL" id="JAUTXT010000009">
    <property type="protein sequence ID" value="KAK3676723.1"/>
    <property type="molecule type" value="Genomic_DNA"/>
</dbReference>
<evidence type="ECO:0000256" key="2">
    <source>
        <dbReference type="ARBA" id="ARBA00011245"/>
    </source>
</evidence>
<keyword evidence="3" id="KW-0560">Oxidoreductase</keyword>
<dbReference type="CDD" id="cd08249">
    <property type="entry name" value="enoyl_reductase_like"/>
    <property type="match status" value="1"/>
</dbReference>
<evidence type="ECO:0000256" key="1">
    <source>
        <dbReference type="ARBA" id="ARBA00008072"/>
    </source>
</evidence>
<dbReference type="Proteomes" id="UP001274830">
    <property type="component" value="Unassembled WGS sequence"/>
</dbReference>
<dbReference type="InterPro" id="IPR047122">
    <property type="entry name" value="Trans-enoyl_RdTase-like"/>
</dbReference>